<feature type="compositionally biased region" description="Low complexity" evidence="1">
    <location>
        <begin position="156"/>
        <end position="176"/>
    </location>
</feature>
<evidence type="ECO:0000313" key="2">
    <source>
        <dbReference type="EMBL" id="KAF2319724.1"/>
    </source>
</evidence>
<evidence type="ECO:0000256" key="1">
    <source>
        <dbReference type="SAM" id="MobiDB-lite"/>
    </source>
</evidence>
<dbReference type="Pfam" id="PF14223">
    <property type="entry name" value="Retrotran_gag_2"/>
    <property type="match status" value="1"/>
</dbReference>
<comment type="caution">
    <text evidence="2">The sequence shown here is derived from an EMBL/GenBank/DDBJ whole genome shotgun (WGS) entry which is preliminary data.</text>
</comment>
<accession>A0A6A6N355</accession>
<sequence length="294" mass="34172">MHVIWEAVEEDYDVPPLPRNPTMAQIKTHKENKTRKSKTKACLFATVSPTIFSRIMTCSSAKAIWDFLKNEYQGDERIRGMRVLNLVREFEMQHMKESETIKDYSDRLIGIANKAQEQRRMIRQEGTTEGALQANLQQNSGGRSMKWKGKKGSASNFETAGTENNTNTTSSNKGGKYPSCQHREEFMQVLRKLKMLSFGEDHLYDPPQWQFLEDFPHMVDENEELLQKCMSGSEIEIPRLTDRERLEKLPQWLLNLKSLRKLFIASCLRIVSLPDAVIYSSLYLEELKFRDVRL</sequence>
<organism evidence="2 3">
    <name type="scientific">Hevea brasiliensis</name>
    <name type="common">Para rubber tree</name>
    <name type="synonym">Siphonia brasiliensis</name>
    <dbReference type="NCBI Taxonomy" id="3981"/>
    <lineage>
        <taxon>Eukaryota</taxon>
        <taxon>Viridiplantae</taxon>
        <taxon>Streptophyta</taxon>
        <taxon>Embryophyta</taxon>
        <taxon>Tracheophyta</taxon>
        <taxon>Spermatophyta</taxon>
        <taxon>Magnoliopsida</taxon>
        <taxon>eudicotyledons</taxon>
        <taxon>Gunneridae</taxon>
        <taxon>Pentapetalae</taxon>
        <taxon>rosids</taxon>
        <taxon>fabids</taxon>
        <taxon>Malpighiales</taxon>
        <taxon>Euphorbiaceae</taxon>
        <taxon>Crotonoideae</taxon>
        <taxon>Micrandreae</taxon>
        <taxon>Hevea</taxon>
    </lineage>
</organism>
<dbReference type="PANTHER" id="PTHR35317:SF11">
    <property type="entry name" value="CCHC-TYPE DOMAIN-CONTAINING PROTEIN"/>
    <property type="match status" value="1"/>
</dbReference>
<dbReference type="AlphaFoldDB" id="A0A6A6N355"/>
<keyword evidence="3" id="KW-1185">Reference proteome</keyword>
<reference evidence="2 3" key="1">
    <citation type="journal article" date="2020" name="Mol. Plant">
        <title>The Chromosome-Based Rubber Tree Genome Provides New Insights into Spurge Genome Evolution and Rubber Biosynthesis.</title>
        <authorList>
            <person name="Liu J."/>
            <person name="Shi C."/>
            <person name="Shi C.C."/>
            <person name="Li W."/>
            <person name="Zhang Q.J."/>
            <person name="Zhang Y."/>
            <person name="Li K."/>
            <person name="Lu H.F."/>
            <person name="Shi C."/>
            <person name="Zhu S.T."/>
            <person name="Xiao Z.Y."/>
            <person name="Nan H."/>
            <person name="Yue Y."/>
            <person name="Zhu X.G."/>
            <person name="Wu Y."/>
            <person name="Hong X.N."/>
            <person name="Fan G.Y."/>
            <person name="Tong Y."/>
            <person name="Zhang D."/>
            <person name="Mao C.L."/>
            <person name="Liu Y.L."/>
            <person name="Hao S.J."/>
            <person name="Liu W.Q."/>
            <person name="Lv M.Q."/>
            <person name="Zhang H.B."/>
            <person name="Liu Y."/>
            <person name="Hu-Tang G.R."/>
            <person name="Wang J.P."/>
            <person name="Wang J.H."/>
            <person name="Sun Y.H."/>
            <person name="Ni S.B."/>
            <person name="Chen W.B."/>
            <person name="Zhang X.C."/>
            <person name="Jiao Y.N."/>
            <person name="Eichler E.E."/>
            <person name="Li G.H."/>
            <person name="Liu X."/>
            <person name="Gao L.Z."/>
        </authorList>
    </citation>
    <scope>NUCLEOTIDE SEQUENCE [LARGE SCALE GENOMIC DNA]</scope>
    <source>
        <strain evidence="3">cv. GT1</strain>
        <tissue evidence="2">Leaf</tissue>
    </source>
</reference>
<dbReference type="Proteomes" id="UP000467840">
    <property type="component" value="Chromosome 10"/>
</dbReference>
<evidence type="ECO:0000313" key="3">
    <source>
        <dbReference type="Proteomes" id="UP000467840"/>
    </source>
</evidence>
<gene>
    <name evidence="2" type="ORF">GH714_018234</name>
</gene>
<dbReference type="EMBL" id="JAAGAX010000003">
    <property type="protein sequence ID" value="KAF2319724.1"/>
    <property type="molecule type" value="Genomic_DNA"/>
</dbReference>
<proteinExistence type="predicted"/>
<feature type="region of interest" description="Disordered" evidence="1">
    <location>
        <begin position="126"/>
        <end position="178"/>
    </location>
</feature>
<dbReference type="PANTHER" id="PTHR35317">
    <property type="entry name" value="OS04G0629600 PROTEIN"/>
    <property type="match status" value="1"/>
</dbReference>
<name>A0A6A6N355_HEVBR</name>
<protein>
    <submittedName>
        <fullName evidence="2">Uncharacterized protein</fullName>
    </submittedName>
</protein>